<dbReference type="PANTHER" id="PTHR43682">
    <property type="entry name" value="LACTATE UTILIZATION PROTEIN C"/>
    <property type="match status" value="1"/>
</dbReference>
<keyword evidence="3" id="KW-1185">Reference proteome</keyword>
<name>A0A4Q1CZF2_9BACT</name>
<protein>
    <submittedName>
        <fullName evidence="2">Lactate utilization protein B/C</fullName>
    </submittedName>
</protein>
<organism evidence="2 3">
    <name type="scientific">Filimonas effusa</name>
    <dbReference type="NCBI Taxonomy" id="2508721"/>
    <lineage>
        <taxon>Bacteria</taxon>
        <taxon>Pseudomonadati</taxon>
        <taxon>Bacteroidota</taxon>
        <taxon>Chitinophagia</taxon>
        <taxon>Chitinophagales</taxon>
        <taxon>Chitinophagaceae</taxon>
        <taxon>Filimonas</taxon>
    </lineage>
</organism>
<dbReference type="InterPro" id="IPR003741">
    <property type="entry name" value="LUD_dom"/>
</dbReference>
<comment type="caution">
    <text evidence="2">The sequence shown here is derived from an EMBL/GenBank/DDBJ whole genome shotgun (WGS) entry which is preliminary data.</text>
</comment>
<accession>A0A4Q1CZF2</accession>
<reference evidence="2 3" key="1">
    <citation type="submission" date="2019-01" db="EMBL/GenBank/DDBJ databases">
        <title>Filimonas sp. strain TTM-71.</title>
        <authorList>
            <person name="Chen W.-M."/>
        </authorList>
    </citation>
    <scope>NUCLEOTIDE SEQUENCE [LARGE SCALE GENOMIC DNA]</scope>
    <source>
        <strain evidence="2 3">TTM-71</strain>
    </source>
</reference>
<dbReference type="Proteomes" id="UP000290545">
    <property type="component" value="Unassembled WGS sequence"/>
</dbReference>
<dbReference type="RefSeq" id="WP_129005833.1">
    <property type="nucleotide sequence ID" value="NZ_SDHZ01000005.1"/>
</dbReference>
<dbReference type="EMBL" id="SDHZ01000005">
    <property type="protein sequence ID" value="RXK80788.1"/>
    <property type="molecule type" value="Genomic_DNA"/>
</dbReference>
<evidence type="ECO:0000313" key="3">
    <source>
        <dbReference type="Proteomes" id="UP000290545"/>
    </source>
</evidence>
<dbReference type="PANTHER" id="PTHR43682:SF1">
    <property type="entry name" value="LACTATE UTILIZATION PROTEIN C"/>
    <property type="match status" value="1"/>
</dbReference>
<dbReference type="AlphaFoldDB" id="A0A4Q1CZF2"/>
<dbReference type="InterPro" id="IPR024185">
    <property type="entry name" value="FTHF_cligase-like_sf"/>
</dbReference>
<proteinExistence type="predicted"/>
<gene>
    <name evidence="2" type="ORF">ESB13_21745</name>
</gene>
<dbReference type="Gene3D" id="3.40.50.10420">
    <property type="entry name" value="NagB/RpiA/CoA transferase-like"/>
    <property type="match status" value="1"/>
</dbReference>
<dbReference type="SUPFAM" id="SSF100950">
    <property type="entry name" value="NagB/RpiA/CoA transferase-like"/>
    <property type="match status" value="1"/>
</dbReference>
<feature type="domain" description="LUD" evidence="1">
    <location>
        <begin position="105"/>
        <end position="209"/>
    </location>
</feature>
<evidence type="ECO:0000313" key="2">
    <source>
        <dbReference type="EMBL" id="RXK80788.1"/>
    </source>
</evidence>
<sequence>MKISPSKETILKKIRQALTHPVPVPFPGSEGTDSVFQPSEQELELSFAENFTTLQGRFSFCESMEEMVQQLQLLIANRGWKHLYSNETELKNSLTEHGIKQPLDATSLRNCDASITGCEALIARTGSILLSSGQQSGRTTSVYAPVHICIAYTSQLVYDIKDALQLVKEKYDQLPSFLTLATGPSRTADIEKTLVVGVHGPKEVFCFLVEQPANNNS</sequence>
<dbReference type="InterPro" id="IPR037171">
    <property type="entry name" value="NagB/RpiA_transferase-like"/>
</dbReference>
<dbReference type="OrthoDB" id="9794157at2"/>
<dbReference type="Pfam" id="PF02589">
    <property type="entry name" value="LUD_dom"/>
    <property type="match status" value="1"/>
</dbReference>
<evidence type="ECO:0000259" key="1">
    <source>
        <dbReference type="Pfam" id="PF02589"/>
    </source>
</evidence>